<dbReference type="AlphaFoldDB" id="A0A0C3GKD1"/>
<evidence type="ECO:0000256" key="1">
    <source>
        <dbReference type="SAM" id="MobiDB-lite"/>
    </source>
</evidence>
<organism evidence="2 3">
    <name type="scientific">Piloderma croceum (strain F 1598)</name>
    <dbReference type="NCBI Taxonomy" id="765440"/>
    <lineage>
        <taxon>Eukaryota</taxon>
        <taxon>Fungi</taxon>
        <taxon>Dikarya</taxon>
        <taxon>Basidiomycota</taxon>
        <taxon>Agaricomycotina</taxon>
        <taxon>Agaricomycetes</taxon>
        <taxon>Agaricomycetidae</taxon>
        <taxon>Atheliales</taxon>
        <taxon>Atheliaceae</taxon>
        <taxon>Piloderma</taxon>
    </lineage>
</organism>
<evidence type="ECO:0000313" key="3">
    <source>
        <dbReference type="Proteomes" id="UP000054166"/>
    </source>
</evidence>
<keyword evidence="3" id="KW-1185">Reference proteome</keyword>
<evidence type="ECO:0000313" key="2">
    <source>
        <dbReference type="EMBL" id="KIM92059.1"/>
    </source>
</evidence>
<dbReference type="InParanoid" id="A0A0C3GKD1"/>
<feature type="region of interest" description="Disordered" evidence="1">
    <location>
        <begin position="158"/>
        <end position="187"/>
    </location>
</feature>
<proteinExistence type="predicted"/>
<reference evidence="3" key="2">
    <citation type="submission" date="2015-01" db="EMBL/GenBank/DDBJ databases">
        <title>Evolutionary Origins and Diversification of the Mycorrhizal Mutualists.</title>
        <authorList>
            <consortium name="DOE Joint Genome Institute"/>
            <consortium name="Mycorrhizal Genomics Consortium"/>
            <person name="Kohler A."/>
            <person name="Kuo A."/>
            <person name="Nagy L.G."/>
            <person name="Floudas D."/>
            <person name="Copeland A."/>
            <person name="Barry K.W."/>
            <person name="Cichocki N."/>
            <person name="Veneault-Fourrey C."/>
            <person name="LaButti K."/>
            <person name="Lindquist E.A."/>
            <person name="Lipzen A."/>
            <person name="Lundell T."/>
            <person name="Morin E."/>
            <person name="Murat C."/>
            <person name="Riley R."/>
            <person name="Ohm R."/>
            <person name="Sun H."/>
            <person name="Tunlid A."/>
            <person name="Henrissat B."/>
            <person name="Grigoriev I.V."/>
            <person name="Hibbett D.S."/>
            <person name="Martin F."/>
        </authorList>
    </citation>
    <scope>NUCLEOTIDE SEQUENCE [LARGE SCALE GENOMIC DNA]</scope>
    <source>
        <strain evidence="3">F 1598</strain>
    </source>
</reference>
<name>A0A0C3GKD1_PILCF</name>
<feature type="compositionally biased region" description="Low complexity" evidence="1">
    <location>
        <begin position="164"/>
        <end position="184"/>
    </location>
</feature>
<gene>
    <name evidence="2" type="ORF">PILCRDRAFT_110895</name>
</gene>
<dbReference type="Proteomes" id="UP000054166">
    <property type="component" value="Unassembled WGS sequence"/>
</dbReference>
<dbReference type="HOGENOM" id="CLU_871882_0_0_1"/>
<protein>
    <submittedName>
        <fullName evidence="2">Uncharacterized protein</fullName>
    </submittedName>
</protein>
<dbReference type="STRING" id="765440.A0A0C3GKD1"/>
<reference evidence="2 3" key="1">
    <citation type="submission" date="2014-04" db="EMBL/GenBank/DDBJ databases">
        <authorList>
            <consortium name="DOE Joint Genome Institute"/>
            <person name="Kuo A."/>
            <person name="Tarkka M."/>
            <person name="Buscot F."/>
            <person name="Kohler A."/>
            <person name="Nagy L.G."/>
            <person name="Floudas D."/>
            <person name="Copeland A."/>
            <person name="Barry K.W."/>
            <person name="Cichocki N."/>
            <person name="Veneault-Fourrey C."/>
            <person name="LaButti K."/>
            <person name="Lindquist E.A."/>
            <person name="Lipzen A."/>
            <person name="Lundell T."/>
            <person name="Morin E."/>
            <person name="Murat C."/>
            <person name="Sun H."/>
            <person name="Tunlid A."/>
            <person name="Henrissat B."/>
            <person name="Grigoriev I.V."/>
            <person name="Hibbett D.S."/>
            <person name="Martin F."/>
            <person name="Nordberg H.P."/>
            <person name="Cantor M.N."/>
            <person name="Hua S.X."/>
        </authorList>
    </citation>
    <scope>NUCLEOTIDE SEQUENCE [LARGE SCALE GENOMIC DNA]</scope>
    <source>
        <strain evidence="2 3">F 1598</strain>
    </source>
</reference>
<dbReference type="EMBL" id="KN832970">
    <property type="protein sequence ID" value="KIM92059.1"/>
    <property type="molecule type" value="Genomic_DNA"/>
</dbReference>
<accession>A0A0C3GKD1</accession>
<sequence>MPNHALRQPGPPQAPADLNLRRPSLPAIMSPQDIFPSLGFGSLPPPVNLMARRGSVERLGGNPYARFLLSRVNSHQPRSASLRELHNQACDPFDPSAFLGPDSTRPMLEHRASSMPHVFSGVDMQRRASMPAVSSSTGRMPDRRLYAISSRAIPAPIPGPLPSPNFSFGPPSDSPSGSSPASGDNDGDYVDHISGLAAFSFGARADDNDGEDDVTSTSYDAMSSRFGSIASITGSESSNTSAYYSDVGSCDELPPDWRPELSRILCGRPSSSSIRETRLLSLPWILRNQRFRFIHIVPLIHCFIGVARCLQLLFHYLPL</sequence>